<comment type="caution">
    <text evidence="2">The sequence shown here is derived from an EMBL/GenBank/DDBJ whole genome shotgun (WGS) entry which is preliminary data.</text>
</comment>
<gene>
    <name evidence="2" type="ORF">AC812_02500</name>
</gene>
<organism evidence="2 3">
    <name type="scientific">Bellilinea caldifistulae</name>
    <dbReference type="NCBI Taxonomy" id="360411"/>
    <lineage>
        <taxon>Bacteria</taxon>
        <taxon>Bacillati</taxon>
        <taxon>Chloroflexota</taxon>
        <taxon>Anaerolineae</taxon>
        <taxon>Anaerolineales</taxon>
        <taxon>Anaerolineaceae</taxon>
        <taxon>Bellilinea</taxon>
    </lineage>
</organism>
<dbReference type="InterPro" id="IPR027417">
    <property type="entry name" value="P-loop_NTPase"/>
</dbReference>
<dbReference type="Gene3D" id="3.40.50.300">
    <property type="entry name" value="P-loop containing nucleotide triphosphate hydrolases"/>
    <property type="match status" value="2"/>
</dbReference>
<dbReference type="Proteomes" id="UP000050514">
    <property type="component" value="Unassembled WGS sequence"/>
</dbReference>
<dbReference type="OrthoDB" id="9787585at2"/>
<dbReference type="SUPFAM" id="SSF52540">
    <property type="entry name" value="P-loop containing nucleoside triphosphate hydrolases"/>
    <property type="match status" value="1"/>
</dbReference>
<dbReference type="Pfam" id="PF13538">
    <property type="entry name" value="UvrD_C_2"/>
    <property type="match status" value="1"/>
</dbReference>
<evidence type="ECO:0000313" key="3">
    <source>
        <dbReference type="Proteomes" id="UP000050514"/>
    </source>
</evidence>
<sequence>MLNLVVGHKSNPLAANTLIELLNDVEMNGTLYIGYPILADVEETVFIDALLTTQECGVVVIDFDDRAQGSAEDNRLRQRQDDLYRILEIKLKRYKNLVEGRRLPFEINVVTLVPGMRGVVREDGLLLTGPDSLVNVIRDFQPVSHDLLEKINAAVERVTTIKPSRKRSSVKRPDSRGARIKEIEKEIANLDKWQNSAAVEMPDGVQRIRGLAGSGKTIVLALKAAYLHVLKPEWKIAITFQTRSLYQQFEDLVRRFTFDQINDEPNWENLRIIHAWGSSNQPGFYSEVAMAHGVLPKDFNYAKSTFGAPTAFDGVCQELLQEVGEAKFQPIFDVVLIDEAQDFPQSFFELAYLATREPKRIVYAYDELQNLSRYSMVPPSELFGKDSSGSPRVSELRNEKGSPSQDIVLPVCYRNTPWALTIAHALGFGIKRDQGLVQYFNDPQGLWEEVGYHVVSGALAPGQEVALKRRSDSYPDYFEQLLDSDDAILCQVFPDKVTQAKAVAREIKKNLTEDELEFRDILIILSDPLTAQEEAAILFRELNQLNIPTHLAGVTSSRDELFKDESVAITGIYRAKGNEAPMVYVLNSEYAFEGFELSKRRNIIFTAITRSKAWVRLFGCGTAMEGLKSEVDKVVLDNYQLRFRVPTPVELERLRKIHRDMTPKEREKVQKMQQTLADFVAQVTSGDLAIENLPSELRTQLEELFGRSGEDDDR</sequence>
<dbReference type="PATRIC" id="fig|360411.5.peg.869"/>
<reference evidence="2 3" key="1">
    <citation type="submission" date="2015-07" db="EMBL/GenBank/DDBJ databases">
        <title>Draft genome of Bellilinea caldifistulae DSM 17877.</title>
        <authorList>
            <person name="Hemp J."/>
            <person name="Ward L.M."/>
            <person name="Pace L.A."/>
            <person name="Fischer W.W."/>
        </authorList>
    </citation>
    <scope>NUCLEOTIDE SEQUENCE [LARGE SCALE GENOMIC DNA]</scope>
    <source>
        <strain evidence="2 3">GOMI-1</strain>
    </source>
</reference>
<name>A0A0P6X728_9CHLR</name>
<keyword evidence="3" id="KW-1185">Reference proteome</keyword>
<evidence type="ECO:0000259" key="1">
    <source>
        <dbReference type="Pfam" id="PF13538"/>
    </source>
</evidence>
<evidence type="ECO:0000313" key="2">
    <source>
        <dbReference type="EMBL" id="KPL77737.1"/>
    </source>
</evidence>
<protein>
    <recommendedName>
        <fullName evidence="1">UvrD-like helicase C-terminal domain-containing protein</fullName>
    </recommendedName>
</protein>
<feature type="domain" description="UvrD-like helicase C-terminal" evidence="1">
    <location>
        <begin position="568"/>
        <end position="617"/>
    </location>
</feature>
<accession>A0A0P6X728</accession>
<dbReference type="RefSeq" id="WP_061914275.1">
    <property type="nucleotide sequence ID" value="NZ_DF967971.1"/>
</dbReference>
<proteinExistence type="predicted"/>
<dbReference type="STRING" id="360411.AC812_02500"/>
<dbReference type="InterPro" id="IPR027785">
    <property type="entry name" value="UvrD-like_helicase_C"/>
</dbReference>
<dbReference type="EMBL" id="LGHJ01000008">
    <property type="protein sequence ID" value="KPL77737.1"/>
    <property type="molecule type" value="Genomic_DNA"/>
</dbReference>
<dbReference type="AlphaFoldDB" id="A0A0P6X728"/>